<dbReference type="PRINTS" id="PR00142">
    <property type="entry name" value="RECA"/>
</dbReference>
<dbReference type="InterPro" id="IPR049261">
    <property type="entry name" value="RecA-like_C"/>
</dbReference>
<dbReference type="InterPro" id="IPR023400">
    <property type="entry name" value="RecA_C_sf"/>
</dbReference>
<keyword evidence="4" id="KW-0238">DNA-binding</keyword>
<proteinExistence type="inferred from homology"/>
<dbReference type="InterPro" id="IPR027417">
    <property type="entry name" value="P-loop_NTPase"/>
</dbReference>
<dbReference type="InterPro" id="IPR013765">
    <property type="entry name" value="DNA_recomb/repair_RecA"/>
</dbReference>
<dbReference type="PROSITE" id="PS50163">
    <property type="entry name" value="RECA_3"/>
    <property type="match status" value="1"/>
</dbReference>
<feature type="region of interest" description="Disordered" evidence="6">
    <location>
        <begin position="1"/>
        <end position="25"/>
    </location>
</feature>
<evidence type="ECO:0000256" key="3">
    <source>
        <dbReference type="ARBA" id="ARBA00022840"/>
    </source>
</evidence>
<dbReference type="InterPro" id="IPR020588">
    <property type="entry name" value="RecA_ATP-bd"/>
</dbReference>
<dbReference type="PROSITE" id="PS50162">
    <property type="entry name" value="RECA_2"/>
    <property type="match status" value="1"/>
</dbReference>
<dbReference type="Pfam" id="PF00154">
    <property type="entry name" value="RecA_N"/>
    <property type="match status" value="2"/>
</dbReference>
<evidence type="ECO:0000256" key="4">
    <source>
        <dbReference type="ARBA" id="ARBA00023125"/>
    </source>
</evidence>
<organism evidence="9">
    <name type="scientific">uncultured Caudovirales phage</name>
    <dbReference type="NCBI Taxonomy" id="2100421"/>
    <lineage>
        <taxon>Viruses</taxon>
        <taxon>Duplodnaviria</taxon>
        <taxon>Heunggongvirae</taxon>
        <taxon>Uroviricota</taxon>
        <taxon>Caudoviricetes</taxon>
        <taxon>Peduoviridae</taxon>
        <taxon>Maltschvirus</taxon>
        <taxon>Maltschvirus maltsch</taxon>
    </lineage>
</organism>
<keyword evidence="5" id="KW-0233">DNA recombination</keyword>
<reference evidence="9" key="1">
    <citation type="submission" date="2020-05" db="EMBL/GenBank/DDBJ databases">
        <authorList>
            <person name="Chiriac C."/>
            <person name="Salcher M."/>
            <person name="Ghai R."/>
            <person name="Kavagutti S V."/>
        </authorList>
    </citation>
    <scope>NUCLEOTIDE SEQUENCE</scope>
</reference>
<protein>
    <submittedName>
        <fullName evidence="9">RecA RecA/RadA recombinase</fullName>
    </submittedName>
</protein>
<keyword evidence="2" id="KW-0547">Nucleotide-binding</keyword>
<dbReference type="PANTHER" id="PTHR45900:SF1">
    <property type="entry name" value="MITOCHONDRIAL DNA REPAIR PROTEIN RECA HOMOLOG-RELATED"/>
    <property type="match status" value="1"/>
</dbReference>
<feature type="domain" description="RecA family profile 2" evidence="8">
    <location>
        <begin position="254"/>
        <end position="332"/>
    </location>
</feature>
<dbReference type="GO" id="GO:0003697">
    <property type="term" value="F:single-stranded DNA binding"/>
    <property type="evidence" value="ECO:0007669"/>
    <property type="project" value="InterPro"/>
</dbReference>
<dbReference type="Gene3D" id="3.40.50.300">
    <property type="entry name" value="P-loop containing nucleotide triphosphate hydrolases"/>
    <property type="match status" value="1"/>
</dbReference>
<dbReference type="Gene3D" id="3.30.250.10">
    <property type="entry name" value="RecA protein, C-terminal domain"/>
    <property type="match status" value="1"/>
</dbReference>
<evidence type="ECO:0000313" key="9">
    <source>
        <dbReference type="EMBL" id="CAB5225783.1"/>
    </source>
</evidence>
<dbReference type="GO" id="GO:0140664">
    <property type="term" value="F:ATP-dependent DNA damage sensor activity"/>
    <property type="evidence" value="ECO:0007669"/>
    <property type="project" value="InterPro"/>
</dbReference>
<sequence>MMFKKPNKTDVEKTTETTPKPIETKTSDTFNSLLKDINKRYGGMTIVNAKTSAVLNRRNRIKTGIFAFDLALGGGIPTGTITTIKGEYSSGKSAISHKIASAFQRMCRNCGNPLEEWNESKMQAKLIHCCDQPERMRVVWFDAEGSFDNNWASRLGMHLDSTFVIRTEFAEQGIDVADTVLRSGDCDLLVLDSVAQLTPSTEIENSAEKWQQGLLARLMNKAMRKWVSAQNAGSLNRAYSPTILLINQVRLNIGVMYGNPETSPGGKGIEFASSVILRCKRKGYKMNNVDMPIGHEMEIAIQKNKTAPPNRSCELTIHIQNADNYKAGSTDEIAQVIAHAEKWGVIERKGAWYQLSKDHKAQGIEQSSILLAETPALLQAIKDATWQAEMKYLGNIDDE</sequence>
<dbReference type="InterPro" id="IPR049428">
    <property type="entry name" value="RecA-like_N"/>
</dbReference>
<evidence type="ECO:0000259" key="7">
    <source>
        <dbReference type="PROSITE" id="PS50162"/>
    </source>
</evidence>
<evidence type="ECO:0000256" key="1">
    <source>
        <dbReference type="ARBA" id="ARBA00009391"/>
    </source>
</evidence>
<evidence type="ECO:0000259" key="8">
    <source>
        <dbReference type="PROSITE" id="PS50163"/>
    </source>
</evidence>
<dbReference type="SUPFAM" id="SSF54752">
    <property type="entry name" value="RecA protein, C-terminal domain"/>
    <property type="match status" value="1"/>
</dbReference>
<dbReference type="PANTHER" id="PTHR45900">
    <property type="entry name" value="RECA"/>
    <property type="match status" value="1"/>
</dbReference>
<dbReference type="GO" id="GO:0005524">
    <property type="term" value="F:ATP binding"/>
    <property type="evidence" value="ECO:0007669"/>
    <property type="project" value="UniProtKB-KW"/>
</dbReference>
<name>A0A6J7X7Y9_9CAUD</name>
<dbReference type="GO" id="GO:0006281">
    <property type="term" value="P:DNA repair"/>
    <property type="evidence" value="ECO:0007669"/>
    <property type="project" value="InterPro"/>
</dbReference>
<accession>A0A6J7X7Y9</accession>
<keyword evidence="3" id="KW-0067">ATP-binding</keyword>
<dbReference type="SUPFAM" id="SSF52540">
    <property type="entry name" value="P-loop containing nucleoside triphosphate hydrolases"/>
    <property type="match status" value="1"/>
</dbReference>
<gene>
    <name evidence="9" type="ORF">UFOVP755_6</name>
</gene>
<evidence type="ECO:0000256" key="2">
    <source>
        <dbReference type="ARBA" id="ARBA00022741"/>
    </source>
</evidence>
<dbReference type="Pfam" id="PF21096">
    <property type="entry name" value="RecA_C"/>
    <property type="match status" value="1"/>
</dbReference>
<dbReference type="InterPro" id="IPR020587">
    <property type="entry name" value="RecA_monomer-monomer_interface"/>
</dbReference>
<dbReference type="EMBL" id="LR798356">
    <property type="protein sequence ID" value="CAB5225783.1"/>
    <property type="molecule type" value="Genomic_DNA"/>
</dbReference>
<comment type="similarity">
    <text evidence="1">Belongs to the RecA family.</text>
</comment>
<evidence type="ECO:0000256" key="5">
    <source>
        <dbReference type="ARBA" id="ARBA00023172"/>
    </source>
</evidence>
<feature type="domain" description="RecA family profile 1" evidence="7">
    <location>
        <begin position="57"/>
        <end position="249"/>
    </location>
</feature>
<dbReference type="GO" id="GO:0006310">
    <property type="term" value="P:DNA recombination"/>
    <property type="evidence" value="ECO:0007669"/>
    <property type="project" value="UniProtKB-KW"/>
</dbReference>
<evidence type="ECO:0000256" key="6">
    <source>
        <dbReference type="SAM" id="MobiDB-lite"/>
    </source>
</evidence>